<dbReference type="GO" id="GO:0005740">
    <property type="term" value="C:mitochondrial envelope"/>
    <property type="evidence" value="ECO:0007669"/>
    <property type="project" value="InterPro"/>
</dbReference>
<reference evidence="1" key="1">
    <citation type="submission" date="2022-06" db="EMBL/GenBank/DDBJ databases">
        <authorList>
            <person name="Berger JAMES D."/>
            <person name="Berger JAMES D."/>
        </authorList>
    </citation>
    <scope>NUCLEOTIDE SEQUENCE [LARGE SCALE GENOMIC DNA]</scope>
</reference>
<evidence type="ECO:0000313" key="2">
    <source>
        <dbReference type="WBParaSite" id="TREG1_1220.1"/>
    </source>
</evidence>
<dbReference type="AlphaFoldDB" id="A0AA85J192"/>
<protein>
    <submittedName>
        <fullName evidence="2">Uncharacterized protein</fullName>
    </submittedName>
</protein>
<organism evidence="1 2">
    <name type="scientific">Trichobilharzia regenti</name>
    <name type="common">Nasal bird schistosome</name>
    <dbReference type="NCBI Taxonomy" id="157069"/>
    <lineage>
        <taxon>Eukaryota</taxon>
        <taxon>Metazoa</taxon>
        <taxon>Spiralia</taxon>
        <taxon>Lophotrochozoa</taxon>
        <taxon>Platyhelminthes</taxon>
        <taxon>Trematoda</taxon>
        <taxon>Digenea</taxon>
        <taxon>Strigeidida</taxon>
        <taxon>Schistosomatoidea</taxon>
        <taxon>Schistosomatidae</taxon>
        <taxon>Trichobilharzia</taxon>
    </lineage>
</organism>
<dbReference type="Gene3D" id="2.60.11.10">
    <property type="entry name" value="Cytochrome c oxidase, subunit Vb"/>
    <property type="match status" value="1"/>
</dbReference>
<proteinExistence type="predicted"/>
<reference evidence="2" key="2">
    <citation type="submission" date="2023-11" db="UniProtKB">
        <authorList>
            <consortium name="WormBaseParasite"/>
        </authorList>
    </citation>
    <scope>IDENTIFICATION</scope>
</reference>
<name>A0AA85J192_TRIRE</name>
<dbReference type="SUPFAM" id="SSF57802">
    <property type="entry name" value="Rubredoxin-like"/>
    <property type="match status" value="1"/>
</dbReference>
<dbReference type="InterPro" id="IPR036972">
    <property type="entry name" value="Cyt_c_oxidase_su5b_sf"/>
</dbReference>
<dbReference type="Proteomes" id="UP000050795">
    <property type="component" value="Unassembled WGS sequence"/>
</dbReference>
<keyword evidence="1" id="KW-1185">Reference proteome</keyword>
<accession>A0AA85J192</accession>
<dbReference type="WBParaSite" id="TREG1_1220.1">
    <property type="protein sequence ID" value="TREG1_1220.1"/>
    <property type="gene ID" value="TREG1_1220"/>
</dbReference>
<sequence length="185" mass="21413">MLKFIENNPNLCDTVAGSLNTPIGTKLSNLQEDLLWEVALVEPSVLAAGKIKPSSKENPNLVSSSDIRTIQQCHCDPHHHYTMHLLLHRDLPTRCQCGHWFLLVDEKTYEEEREKKWAKIKDEPENVELLKRFEELEKEMNILLAEGKSMSLNTPGSDELMDNIAIKWKEMKKIYAKMRKNMLLD</sequence>
<evidence type="ECO:0000313" key="1">
    <source>
        <dbReference type="Proteomes" id="UP000050795"/>
    </source>
</evidence>
<dbReference type="GO" id="GO:0006123">
    <property type="term" value="P:mitochondrial electron transport, cytochrome c to oxygen"/>
    <property type="evidence" value="ECO:0007669"/>
    <property type="project" value="InterPro"/>
</dbReference>
<dbReference type="GO" id="GO:0045277">
    <property type="term" value="C:respiratory chain complex IV"/>
    <property type="evidence" value="ECO:0007669"/>
    <property type="project" value="InterPro"/>
</dbReference>